<gene>
    <name evidence="1" type="ORF">ACFQZV_05920</name>
</gene>
<protein>
    <submittedName>
        <fullName evidence="1">Substrate-binding domain-containing protein</fullName>
    </submittedName>
</protein>
<comment type="caution">
    <text evidence="1">The sequence shown here is derived from an EMBL/GenBank/DDBJ whole genome shotgun (WGS) entry which is preliminary data.</text>
</comment>
<evidence type="ECO:0000313" key="2">
    <source>
        <dbReference type="Proteomes" id="UP001597042"/>
    </source>
</evidence>
<dbReference type="RefSeq" id="WP_378753553.1">
    <property type="nucleotide sequence ID" value="NZ_JBHSSV010000017.1"/>
</dbReference>
<dbReference type="Proteomes" id="UP001597042">
    <property type="component" value="Unassembled WGS sequence"/>
</dbReference>
<dbReference type="SUPFAM" id="SSF53850">
    <property type="entry name" value="Periplasmic binding protein-like II"/>
    <property type="match status" value="1"/>
</dbReference>
<reference evidence="2" key="1">
    <citation type="journal article" date="2019" name="Int. J. Syst. Evol. Microbiol.">
        <title>The Global Catalogue of Microorganisms (GCM) 10K type strain sequencing project: providing services to taxonomists for standard genome sequencing and annotation.</title>
        <authorList>
            <consortium name="The Broad Institute Genomics Platform"/>
            <consortium name="The Broad Institute Genome Sequencing Center for Infectious Disease"/>
            <person name="Wu L."/>
            <person name="Ma J."/>
        </authorList>
    </citation>
    <scope>NUCLEOTIDE SEQUENCE [LARGE SCALE GENOMIC DNA]</scope>
    <source>
        <strain evidence="2">CCUG 50754</strain>
    </source>
</reference>
<keyword evidence="2" id="KW-1185">Reference proteome</keyword>
<dbReference type="InterPro" id="IPR050682">
    <property type="entry name" value="ModA/WtpA"/>
</dbReference>
<accession>A0ABW2ZQD6</accession>
<organism evidence="1 2">
    <name type="scientific">Microbacterium koreense</name>
    <dbReference type="NCBI Taxonomy" id="323761"/>
    <lineage>
        <taxon>Bacteria</taxon>
        <taxon>Bacillati</taxon>
        <taxon>Actinomycetota</taxon>
        <taxon>Actinomycetes</taxon>
        <taxon>Micrococcales</taxon>
        <taxon>Microbacteriaceae</taxon>
        <taxon>Microbacterium</taxon>
    </lineage>
</organism>
<dbReference type="PANTHER" id="PTHR30632:SF11">
    <property type="entry name" value="BLR4797 PROTEIN"/>
    <property type="match status" value="1"/>
</dbReference>
<dbReference type="EMBL" id="JBHTIM010000001">
    <property type="protein sequence ID" value="MFD0780835.1"/>
    <property type="molecule type" value="Genomic_DNA"/>
</dbReference>
<sequence>MRAISSMATRHLLIDLVAAVADGESPALEIESVGGVDAARRLRAGEPFDLVFLAAGALGSLADDGRVDGATLTPIVESEVAVAVPGGDVEAPARVVGVAFDDEAALRDAVVAAARIGISSGPSGIAVRQLFADWGVADRLVEARPGVAVAELVAARQVDLGFQQASELIGHPGVRVLGTLPHDCAIRTVFAGAVAETATDPLRARRYLVALAGACSADLRALHGFEMPVSLRGD</sequence>
<dbReference type="PANTHER" id="PTHR30632">
    <property type="entry name" value="MOLYBDATE-BINDING PERIPLASMIC PROTEIN"/>
    <property type="match status" value="1"/>
</dbReference>
<dbReference type="Gene3D" id="3.40.190.10">
    <property type="entry name" value="Periplasmic binding protein-like II"/>
    <property type="match status" value="2"/>
</dbReference>
<name>A0ABW2ZQD6_9MICO</name>
<dbReference type="Pfam" id="PF13531">
    <property type="entry name" value="SBP_bac_11"/>
    <property type="match status" value="1"/>
</dbReference>
<evidence type="ECO:0000313" key="1">
    <source>
        <dbReference type="EMBL" id="MFD0780835.1"/>
    </source>
</evidence>
<proteinExistence type="predicted"/>